<feature type="signal peptide" evidence="2">
    <location>
        <begin position="1"/>
        <end position="22"/>
    </location>
</feature>
<organism evidence="3 4">
    <name type="scientific">Plectus sambesii</name>
    <dbReference type="NCBI Taxonomy" id="2011161"/>
    <lineage>
        <taxon>Eukaryota</taxon>
        <taxon>Metazoa</taxon>
        <taxon>Ecdysozoa</taxon>
        <taxon>Nematoda</taxon>
        <taxon>Chromadorea</taxon>
        <taxon>Plectida</taxon>
        <taxon>Plectina</taxon>
        <taxon>Plectoidea</taxon>
        <taxon>Plectidae</taxon>
        <taxon>Plectus</taxon>
    </lineage>
</organism>
<feature type="chain" id="PRO_5036907281" evidence="2">
    <location>
        <begin position="23"/>
        <end position="97"/>
    </location>
</feature>
<evidence type="ECO:0000313" key="3">
    <source>
        <dbReference type="Proteomes" id="UP000887566"/>
    </source>
</evidence>
<accession>A0A914WWP6</accession>
<evidence type="ECO:0000256" key="2">
    <source>
        <dbReference type="SAM" id="SignalP"/>
    </source>
</evidence>
<dbReference type="AlphaFoldDB" id="A0A914WWP6"/>
<proteinExistence type="predicted"/>
<keyword evidence="3" id="KW-1185">Reference proteome</keyword>
<feature type="region of interest" description="Disordered" evidence="1">
    <location>
        <begin position="32"/>
        <end position="97"/>
    </location>
</feature>
<name>A0A914WWP6_9BILA</name>
<dbReference type="Proteomes" id="UP000887566">
    <property type="component" value="Unplaced"/>
</dbReference>
<reference evidence="4" key="1">
    <citation type="submission" date="2022-11" db="UniProtKB">
        <authorList>
            <consortium name="WormBaseParasite"/>
        </authorList>
    </citation>
    <scope>IDENTIFICATION</scope>
</reference>
<feature type="compositionally biased region" description="Polar residues" evidence="1">
    <location>
        <begin position="76"/>
        <end position="97"/>
    </location>
</feature>
<evidence type="ECO:0000256" key="1">
    <source>
        <dbReference type="SAM" id="MobiDB-lite"/>
    </source>
</evidence>
<evidence type="ECO:0000313" key="4">
    <source>
        <dbReference type="WBParaSite" id="PSAMB.scaffold5535size11459.g26798.t1"/>
    </source>
</evidence>
<protein>
    <submittedName>
        <fullName evidence="4">Uncharacterized protein</fullName>
    </submittedName>
</protein>
<sequence>MKNASMLFFLLIVFSLTPFAESLQAIRVNGFESQQGRGAPNYGAWGSGTDQSNDQRGRFNNRRNGGRNGGRGNFSPWFNNGPQGPQFPRNQWSNRWP</sequence>
<dbReference type="WBParaSite" id="PSAMB.scaffold5535size11459.g26798.t1">
    <property type="protein sequence ID" value="PSAMB.scaffold5535size11459.g26798.t1"/>
    <property type="gene ID" value="PSAMB.scaffold5535size11459.g26798"/>
</dbReference>
<keyword evidence="2" id="KW-0732">Signal</keyword>